<dbReference type="Pfam" id="PF04996">
    <property type="entry name" value="AstB"/>
    <property type="match status" value="1"/>
</dbReference>
<feature type="binding site" evidence="3">
    <location>
        <position position="258"/>
    </location>
    <ligand>
        <name>substrate</name>
    </ligand>
</feature>
<comment type="pathway">
    <text evidence="3">Amino-acid degradation; L-arginine degradation via AST pathway; L-glutamate and succinate from L-arginine: step 2/5.</text>
</comment>
<sequence length="454" mass="49700">MNKATEANFDGLVGPTHNYSGLSFGNIASFNNSAKPSNPKAAAKQGLIKMKALADMGFLQGVLAPHERPHISTLRKLGFTGSDAAILEKAAKQVPKLLAAVSSASCMWTANAATVSPSGDTQDGKVHFTPANLVNKFHRSIEHETTGAILQATFNNEQHFVHHPALPSVDHFGDEGAANHTRFCHDYGEQGIEFFVYGMEAFNQAAPKPAKFPARHTLEASQAIARLHGLHKNGLTTSQVVYAQQNPDVIDAGVFHNDVIAVGNRNAHFYHQEAFLDSAKMKQDLLSAWGDRASKFHLIEVPSSAVSVEDCIQSYLFNSQLLSHDENDMVLVVPGECESNSAVWAYLNELVSSHQSPIKEVKVFDLKQSMSNGGGPACLRLRIALTQAEQNAINPATLMTSTLFETLNNWVDKHYRDELNEKDLADPQLLIESRTALDELTKILELGSVYDFQR</sequence>
<dbReference type="RefSeq" id="WP_067012872.1">
    <property type="nucleotide sequence ID" value="NZ_FLOB01000001.1"/>
</dbReference>
<evidence type="ECO:0000313" key="5">
    <source>
        <dbReference type="EMBL" id="SBS27119.1"/>
    </source>
</evidence>
<organism evidence="5 6">
    <name type="scientific">Marinomonas spartinae</name>
    <dbReference type="NCBI Taxonomy" id="1792290"/>
    <lineage>
        <taxon>Bacteria</taxon>
        <taxon>Pseudomonadati</taxon>
        <taxon>Pseudomonadota</taxon>
        <taxon>Gammaproteobacteria</taxon>
        <taxon>Oceanospirillales</taxon>
        <taxon>Oceanospirillaceae</taxon>
        <taxon>Marinomonas</taxon>
    </lineage>
</organism>
<dbReference type="InterPro" id="IPR037031">
    <property type="entry name" value="AstB_sf"/>
</dbReference>
<dbReference type="PANTHER" id="PTHR30420:SF2">
    <property type="entry name" value="N-SUCCINYLARGININE DIHYDROLASE"/>
    <property type="match status" value="1"/>
</dbReference>
<dbReference type="Gene3D" id="3.75.10.20">
    <property type="entry name" value="Succinylarginine dihydrolase"/>
    <property type="match status" value="1"/>
</dbReference>
<feature type="binding site" evidence="3">
    <location>
        <begin position="20"/>
        <end position="29"/>
    </location>
    <ligand>
        <name>substrate</name>
    </ligand>
</feature>
<keyword evidence="6" id="KW-1185">Reference proteome</keyword>
<comment type="similarity">
    <text evidence="3">Belongs to the succinylarginine dihydrolase family.</text>
</comment>
<reference evidence="5 6" key="1">
    <citation type="submission" date="2016-06" db="EMBL/GenBank/DDBJ databases">
        <authorList>
            <person name="Kjaerup R.B."/>
            <person name="Dalgaard T.S."/>
            <person name="Juul-Madsen H.R."/>
        </authorList>
    </citation>
    <scope>NUCLEOTIDE SEQUENCE [LARGE SCALE GENOMIC DNA]</scope>
    <source>
        <strain evidence="5 6">CECT 8886</strain>
    </source>
</reference>
<dbReference type="STRING" id="1792290.MSP8886_00811"/>
<dbReference type="EMBL" id="FLOB01000001">
    <property type="protein sequence ID" value="SBS27119.1"/>
    <property type="molecule type" value="Genomic_DNA"/>
</dbReference>
<dbReference type="InterPro" id="IPR007079">
    <property type="entry name" value="SuccinylArg_d-Hdrlase_AstB"/>
</dbReference>
<dbReference type="Proteomes" id="UP000092544">
    <property type="component" value="Unassembled WGS sequence"/>
</dbReference>
<feature type="active site" evidence="3">
    <location>
        <position position="175"/>
    </location>
</feature>
<dbReference type="NCBIfam" id="TIGR03241">
    <property type="entry name" value="arg_catab_astB"/>
    <property type="match status" value="1"/>
</dbReference>
<dbReference type="NCBIfam" id="NF009789">
    <property type="entry name" value="PRK13281.1"/>
    <property type="match status" value="1"/>
</dbReference>
<feature type="binding site" evidence="3">
    <location>
        <position position="111"/>
    </location>
    <ligand>
        <name>substrate</name>
    </ligand>
</feature>
<feature type="active site" evidence="3">
    <location>
        <position position="256"/>
    </location>
</feature>
<protein>
    <recommendedName>
        <fullName evidence="3 4">N-succinylarginine dihydrolase</fullName>
        <ecNumber evidence="3 4">3.5.3.23</ecNumber>
    </recommendedName>
</protein>
<dbReference type="EC" id="3.5.3.23" evidence="3 4"/>
<dbReference type="UniPathway" id="UPA00185">
    <property type="reaction ID" value="UER00280"/>
</dbReference>
<feature type="binding site" evidence="3">
    <location>
        <position position="215"/>
    </location>
    <ligand>
        <name>substrate</name>
    </ligand>
</feature>
<dbReference type="GO" id="GO:0019544">
    <property type="term" value="P:L-arginine catabolic process to L-glutamate"/>
    <property type="evidence" value="ECO:0007669"/>
    <property type="project" value="UniProtKB-UniRule"/>
</dbReference>
<comment type="subunit">
    <text evidence="3">Homodimer.</text>
</comment>
<dbReference type="HAMAP" id="MF_01172">
    <property type="entry name" value="AstB"/>
    <property type="match status" value="1"/>
</dbReference>
<accession>A0A1A8T7I2</accession>
<evidence type="ECO:0000256" key="1">
    <source>
        <dbReference type="ARBA" id="ARBA00022503"/>
    </source>
</evidence>
<dbReference type="GO" id="GO:0019545">
    <property type="term" value="P:L-arginine catabolic process to succinate"/>
    <property type="evidence" value="ECO:0007669"/>
    <property type="project" value="UniProtKB-UniRule"/>
</dbReference>
<feature type="binding site" evidence="3">
    <location>
        <begin position="138"/>
        <end position="139"/>
    </location>
    <ligand>
        <name>substrate</name>
    </ligand>
</feature>
<dbReference type="PANTHER" id="PTHR30420">
    <property type="entry name" value="N-SUCCINYLARGININE DIHYDROLASE"/>
    <property type="match status" value="1"/>
</dbReference>
<name>A0A1A8T7I2_9GAMM</name>
<evidence type="ECO:0000256" key="4">
    <source>
        <dbReference type="NCBIfam" id="TIGR03241"/>
    </source>
</evidence>
<dbReference type="GO" id="GO:0009015">
    <property type="term" value="F:N-succinylarginine dihydrolase activity"/>
    <property type="evidence" value="ECO:0007669"/>
    <property type="project" value="UniProtKB-UniRule"/>
</dbReference>
<keyword evidence="2 3" id="KW-0378">Hydrolase</keyword>
<keyword evidence="1 3" id="KW-0056">Arginine metabolism</keyword>
<feature type="active site" description="Nucleophile" evidence="3">
    <location>
        <position position="378"/>
    </location>
</feature>
<gene>
    <name evidence="3 5" type="primary">astB</name>
    <name evidence="5" type="ORF">MSP8886_00811</name>
</gene>
<dbReference type="OrthoDB" id="248552at2"/>
<proteinExistence type="inferred from homology"/>
<evidence type="ECO:0000256" key="3">
    <source>
        <dbReference type="HAMAP-Rule" id="MF_01172"/>
    </source>
</evidence>
<dbReference type="SUPFAM" id="SSF55909">
    <property type="entry name" value="Pentein"/>
    <property type="match status" value="1"/>
</dbReference>
<dbReference type="AlphaFoldDB" id="A0A1A8T7I2"/>
<evidence type="ECO:0000313" key="6">
    <source>
        <dbReference type="Proteomes" id="UP000092544"/>
    </source>
</evidence>
<feature type="binding site" evidence="3">
    <location>
        <position position="372"/>
    </location>
    <ligand>
        <name>substrate</name>
    </ligand>
</feature>
<comment type="function">
    <text evidence="3">Catalyzes the hydrolysis of N(2)-succinylarginine into N(2)-succinylornithine, ammonia and CO(2).</text>
</comment>
<comment type="catalytic activity">
    <reaction evidence="3">
        <text>N(2)-succinyl-L-arginine + 2 H2O + 2 H(+) = N(2)-succinyl-L-ornithine + 2 NH4(+) + CO2</text>
        <dbReference type="Rhea" id="RHEA:19533"/>
        <dbReference type="ChEBI" id="CHEBI:15377"/>
        <dbReference type="ChEBI" id="CHEBI:15378"/>
        <dbReference type="ChEBI" id="CHEBI:16526"/>
        <dbReference type="ChEBI" id="CHEBI:28938"/>
        <dbReference type="ChEBI" id="CHEBI:58241"/>
        <dbReference type="ChEBI" id="CHEBI:58514"/>
        <dbReference type="EC" id="3.5.3.23"/>
    </reaction>
</comment>
<evidence type="ECO:0000256" key="2">
    <source>
        <dbReference type="ARBA" id="ARBA00022801"/>
    </source>
</evidence>